<accession>A0A482MHQ5</accession>
<dbReference type="Proteomes" id="UP000305794">
    <property type="component" value="Segment"/>
</dbReference>
<proteinExistence type="predicted"/>
<dbReference type="Pfam" id="PF14216">
    <property type="entry name" value="DUF4326"/>
    <property type="match status" value="1"/>
</dbReference>
<gene>
    <name evidence="2" type="ORF">kac65v151_gp054</name>
</gene>
<evidence type="ECO:0000259" key="1">
    <source>
        <dbReference type="Pfam" id="PF14216"/>
    </source>
</evidence>
<name>A0A482MHQ5_9CAUD</name>
<protein>
    <submittedName>
        <fullName evidence="2">DUF4326 domain-containing protein</fullName>
    </submittedName>
</protein>
<keyword evidence="3" id="KW-1185">Reference proteome</keyword>
<reference evidence="2 3" key="1">
    <citation type="submission" date="2019-03" db="EMBL/GenBank/DDBJ databases">
        <title>Diversity and diversification of Nodularia spumigena cyanophages in the Baltic Sea.</title>
        <authorList>
            <person name="Sulcius S."/>
            <person name="Holmfeldt K."/>
            <person name="Simoliunas E."/>
        </authorList>
    </citation>
    <scope>NUCLEOTIDE SEQUENCE [LARGE SCALE GENOMIC DNA]</scope>
</reference>
<organism evidence="2 3">
    <name type="scientific">Nodularia phage vB_NspS-kac65v151</name>
    <dbReference type="NCBI Taxonomy" id="2557579"/>
    <lineage>
        <taxon>Viruses</taxon>
        <taxon>Duplodnaviria</taxon>
        <taxon>Heunggongvirae</taxon>
        <taxon>Uroviricota</taxon>
        <taxon>Caudoviricetes</taxon>
        <taxon>Ravarandavirus</taxon>
        <taxon>Ravarandavirus kac65v151</taxon>
    </lineage>
</organism>
<sequence>MQPPIIIASQRNLSPLLGYTDVRCDRASVLGNPFELTHESQRPQVCAAYKDYFGRNLVASIFTPGEPVKVGSYGLQIARTFKNPTPQQFVAELNRLYDLALSGVKLRLLCWCKPLPCHVDTIQEYLLFSIGYKVEIAPCQIKLF</sequence>
<dbReference type="InterPro" id="IPR025475">
    <property type="entry name" value="DUF4326"/>
</dbReference>
<dbReference type="EMBL" id="MK605242">
    <property type="protein sequence ID" value="QBQ73086.1"/>
    <property type="molecule type" value="Genomic_DNA"/>
</dbReference>
<feature type="domain" description="DUF4326" evidence="1">
    <location>
        <begin position="20"/>
        <end position="124"/>
    </location>
</feature>
<evidence type="ECO:0000313" key="2">
    <source>
        <dbReference type="EMBL" id="QBQ73086.1"/>
    </source>
</evidence>
<evidence type="ECO:0000313" key="3">
    <source>
        <dbReference type="Proteomes" id="UP000305794"/>
    </source>
</evidence>